<dbReference type="Proteomes" id="UP000593966">
    <property type="component" value="Chromosome"/>
</dbReference>
<sequence length="49" mass="5582">MEIDHILHHTPKLELNDAVLSQATWMSPLGKGDMDIPFVQQGIFVTFYP</sequence>
<evidence type="ECO:0000313" key="1">
    <source>
        <dbReference type="EMBL" id="QOW44839.1"/>
    </source>
</evidence>
<gene>
    <name evidence="1" type="ORF">G0028_02380</name>
</gene>
<proteinExistence type="predicted"/>
<dbReference type="RefSeq" id="WP_171405089.1">
    <property type="nucleotide sequence ID" value="NZ_CP048659.1"/>
</dbReference>
<evidence type="ECO:0000313" key="2">
    <source>
        <dbReference type="Proteomes" id="UP000593966"/>
    </source>
</evidence>
<organism evidence="1 2">
    <name type="scientific">Acinetobacter piscicola</name>
    <dbReference type="NCBI Taxonomy" id="2006115"/>
    <lineage>
        <taxon>Bacteria</taxon>
        <taxon>Pseudomonadati</taxon>
        <taxon>Pseudomonadota</taxon>
        <taxon>Gammaproteobacteria</taxon>
        <taxon>Moraxellales</taxon>
        <taxon>Moraxellaceae</taxon>
        <taxon>Acinetobacter</taxon>
    </lineage>
</organism>
<reference evidence="1 2" key="1">
    <citation type="submission" date="2020-02" db="EMBL/GenBank/DDBJ databases">
        <title>Tigecycline-resistant Acinetobacter species from pigs and migratory birds.</title>
        <authorList>
            <person name="Chen C."/>
            <person name="Sun J."/>
            <person name="Liao X.-P."/>
            <person name="Liu Y.-H."/>
        </authorList>
    </citation>
    <scope>NUCLEOTIDE SEQUENCE [LARGE SCALE GENOMIC DNA]</scope>
    <source>
        <strain evidence="1 2">YH12207_T</strain>
    </source>
</reference>
<name>A0A7S7AGG0_9GAMM</name>
<dbReference type="AlphaFoldDB" id="A0A7S7AGG0"/>
<keyword evidence="2" id="KW-1185">Reference proteome</keyword>
<protein>
    <submittedName>
        <fullName evidence="1">Uncharacterized protein</fullName>
    </submittedName>
</protein>
<dbReference type="EMBL" id="CP048659">
    <property type="protein sequence ID" value="QOW44839.1"/>
    <property type="molecule type" value="Genomic_DNA"/>
</dbReference>
<accession>A0A7S7AGG0</accession>